<dbReference type="GO" id="GO:0046872">
    <property type="term" value="F:metal ion binding"/>
    <property type="evidence" value="ECO:0007669"/>
    <property type="project" value="UniProtKB-KW"/>
</dbReference>
<gene>
    <name evidence="5" type="ORF">FHL02_04555</name>
</gene>
<feature type="binding site" evidence="4">
    <location>
        <position position="91"/>
    </location>
    <ligand>
        <name>Mg(2+)</name>
        <dbReference type="ChEBI" id="CHEBI:18420"/>
        <label>1</label>
        <note>catalytic</note>
    </ligand>
</feature>
<dbReference type="Gene3D" id="3.30.540.10">
    <property type="entry name" value="Fructose-1,6-Bisphosphatase, subunit A, domain 1"/>
    <property type="match status" value="1"/>
</dbReference>
<dbReference type="PRINTS" id="PR00377">
    <property type="entry name" value="IMPHPHTASES"/>
</dbReference>
<feature type="binding site" evidence="4">
    <location>
        <position position="70"/>
    </location>
    <ligand>
        <name>Mg(2+)</name>
        <dbReference type="ChEBI" id="CHEBI:18420"/>
        <label>1</label>
        <note>catalytic</note>
    </ligand>
</feature>
<keyword evidence="3 4" id="KW-0460">Magnesium</keyword>
<keyword evidence="1 4" id="KW-0479">Metal-binding</keyword>
<evidence type="ECO:0000256" key="4">
    <source>
        <dbReference type="PIRSR" id="PIRSR600760-2"/>
    </source>
</evidence>
<dbReference type="GO" id="GO:0006020">
    <property type="term" value="P:inositol metabolic process"/>
    <property type="evidence" value="ECO:0007669"/>
    <property type="project" value="TreeGrafter"/>
</dbReference>
<feature type="binding site" evidence="4">
    <location>
        <position position="210"/>
    </location>
    <ligand>
        <name>Mg(2+)</name>
        <dbReference type="ChEBI" id="CHEBI:18420"/>
        <label>1</label>
        <note>catalytic</note>
    </ligand>
</feature>
<evidence type="ECO:0000313" key="5">
    <source>
        <dbReference type="EMBL" id="MQS52289.1"/>
    </source>
</evidence>
<dbReference type="GO" id="GO:0007165">
    <property type="term" value="P:signal transduction"/>
    <property type="evidence" value="ECO:0007669"/>
    <property type="project" value="TreeGrafter"/>
</dbReference>
<dbReference type="InterPro" id="IPR020583">
    <property type="entry name" value="Inositol_monoP_metal-BS"/>
</dbReference>
<feature type="binding site" evidence="4">
    <location>
        <position position="90"/>
    </location>
    <ligand>
        <name>Mg(2+)</name>
        <dbReference type="ChEBI" id="CHEBI:18420"/>
        <label>2</label>
    </ligand>
</feature>
<proteinExistence type="predicted"/>
<dbReference type="AlphaFoldDB" id="A0A5P0ZGY7"/>
<dbReference type="PANTHER" id="PTHR20854:SF4">
    <property type="entry name" value="INOSITOL-1-MONOPHOSPHATASE-RELATED"/>
    <property type="match status" value="1"/>
</dbReference>
<dbReference type="PROSITE" id="PS00629">
    <property type="entry name" value="IMP_1"/>
    <property type="match status" value="1"/>
</dbReference>
<dbReference type="Gene3D" id="3.40.190.80">
    <property type="match status" value="1"/>
</dbReference>
<dbReference type="CDD" id="cd01637">
    <property type="entry name" value="IMPase_like"/>
    <property type="match status" value="1"/>
</dbReference>
<dbReference type="Proteomes" id="UP000380386">
    <property type="component" value="Unassembled WGS sequence"/>
</dbReference>
<dbReference type="OrthoDB" id="9772456at2"/>
<sequence length="260" mass="28519">MKEQSKEIDKFLTSLLKDVGEKLFVDADRNKSVATKSGRNDLVTNFDKSTEKSVVQTIKENYPDAVIVSEEGYGDTPDSMDGLVFFVDPIDGTMNFVKRRDDFASMIGVYLDGKPYVGAIIDVMNKKIYHGGPEIGVYENDHKLENPENLELSQGLVDISGPMVLANKFNTQKVVHHSSGIRIFGSAGIVFKHLVTGKEVMYMSYLAPWDLAAGRVLCESMGLSVVGVDGTPVNMLKSQVVIAGTQKVVSEVLETVKNCD</sequence>
<name>A0A5P0ZGY7_9LACO</name>
<dbReference type="PANTHER" id="PTHR20854">
    <property type="entry name" value="INOSITOL MONOPHOSPHATASE"/>
    <property type="match status" value="1"/>
</dbReference>
<dbReference type="InterPro" id="IPR000760">
    <property type="entry name" value="Inositol_monophosphatase-like"/>
</dbReference>
<evidence type="ECO:0000313" key="6">
    <source>
        <dbReference type="Proteomes" id="UP000380386"/>
    </source>
</evidence>
<dbReference type="GO" id="GO:0008934">
    <property type="term" value="F:inositol monophosphate 1-phosphatase activity"/>
    <property type="evidence" value="ECO:0007669"/>
    <property type="project" value="TreeGrafter"/>
</dbReference>
<dbReference type="EMBL" id="VDFM01000003">
    <property type="protein sequence ID" value="MQS52289.1"/>
    <property type="molecule type" value="Genomic_DNA"/>
</dbReference>
<reference evidence="5 6" key="1">
    <citation type="journal article" date="2019" name="Syst. Appl. Microbiol.">
        <title>Polyphasic characterization of two novel Lactobacillus spp. isolated from blown salami packages: Description of Lactobacillus halodurans sp. nov. and Lactobacillus salsicarnum sp. nov.</title>
        <authorList>
            <person name="Schuster J.A."/>
            <person name="Klingl A."/>
            <person name="Vogel R.F."/>
            <person name="Ehrmann M.A."/>
        </authorList>
    </citation>
    <scope>NUCLEOTIDE SEQUENCE [LARGE SCALE GENOMIC DNA]</scope>
    <source>
        <strain evidence="5 6">TMW 1.2118</strain>
    </source>
</reference>
<evidence type="ECO:0000256" key="3">
    <source>
        <dbReference type="ARBA" id="ARBA00022842"/>
    </source>
</evidence>
<keyword evidence="2" id="KW-0378">Hydrolase</keyword>
<evidence type="ECO:0000256" key="1">
    <source>
        <dbReference type="ARBA" id="ARBA00022723"/>
    </source>
</evidence>
<dbReference type="SUPFAM" id="SSF56655">
    <property type="entry name" value="Carbohydrate phosphatase"/>
    <property type="match status" value="1"/>
</dbReference>
<comment type="caution">
    <text evidence="5">The sequence shown here is derived from an EMBL/GenBank/DDBJ whole genome shotgun (WGS) entry which is preliminary data.</text>
</comment>
<accession>A0A5P0ZGY7</accession>
<evidence type="ECO:0000256" key="2">
    <source>
        <dbReference type="ARBA" id="ARBA00022801"/>
    </source>
</evidence>
<organism evidence="5 6">
    <name type="scientific">Companilactobacillus mishanensis</name>
    <dbReference type="NCBI Taxonomy" id="2486008"/>
    <lineage>
        <taxon>Bacteria</taxon>
        <taxon>Bacillati</taxon>
        <taxon>Bacillota</taxon>
        <taxon>Bacilli</taxon>
        <taxon>Lactobacillales</taxon>
        <taxon>Lactobacillaceae</taxon>
        <taxon>Companilactobacillus</taxon>
    </lineage>
</organism>
<dbReference type="Pfam" id="PF00459">
    <property type="entry name" value="Inositol_P"/>
    <property type="match status" value="1"/>
</dbReference>
<comment type="cofactor">
    <cofactor evidence="4">
        <name>Mg(2+)</name>
        <dbReference type="ChEBI" id="CHEBI:18420"/>
    </cofactor>
</comment>
<dbReference type="RefSeq" id="WP_153382684.1">
    <property type="nucleotide sequence ID" value="NZ_VDFM01000003.1"/>
</dbReference>
<protein>
    <submittedName>
        <fullName evidence="5">Inositol monophosphatase family protein</fullName>
    </submittedName>
</protein>
<feature type="binding site" evidence="4">
    <location>
        <position position="88"/>
    </location>
    <ligand>
        <name>Mg(2+)</name>
        <dbReference type="ChEBI" id="CHEBI:18420"/>
        <label>1</label>
        <note>catalytic</note>
    </ligand>
</feature>